<reference evidence="2 3" key="1">
    <citation type="submission" date="2016-10" db="EMBL/GenBank/DDBJ databases">
        <authorList>
            <person name="de Groot N.N."/>
        </authorList>
    </citation>
    <scope>NUCLEOTIDE SEQUENCE [LARGE SCALE GENOMIC DNA]</scope>
    <source>
        <strain evidence="2 3">CGMCC 1.7659</strain>
    </source>
</reference>
<keyword evidence="3" id="KW-1185">Reference proteome</keyword>
<protein>
    <recommendedName>
        <fullName evidence="4">Xanthomonadin biosynthesis protein</fullName>
    </recommendedName>
</protein>
<feature type="transmembrane region" description="Helical" evidence="1">
    <location>
        <begin position="147"/>
        <end position="169"/>
    </location>
</feature>
<feature type="transmembrane region" description="Helical" evidence="1">
    <location>
        <begin position="70"/>
        <end position="89"/>
    </location>
</feature>
<dbReference type="OrthoDB" id="5948436at2"/>
<dbReference type="STRING" id="578942.SAMN05216289_1464"/>
<dbReference type="AlphaFoldDB" id="A0A1I5AZ38"/>
<evidence type="ECO:0000256" key="1">
    <source>
        <dbReference type="SAM" id="Phobius"/>
    </source>
</evidence>
<dbReference type="Proteomes" id="UP000198575">
    <property type="component" value="Unassembled WGS sequence"/>
</dbReference>
<feature type="transmembrane region" description="Helical" evidence="1">
    <location>
        <begin position="181"/>
        <end position="199"/>
    </location>
</feature>
<evidence type="ECO:0000313" key="3">
    <source>
        <dbReference type="Proteomes" id="UP000198575"/>
    </source>
</evidence>
<feature type="transmembrane region" description="Helical" evidence="1">
    <location>
        <begin position="45"/>
        <end position="63"/>
    </location>
</feature>
<keyword evidence="1" id="KW-0472">Membrane</keyword>
<dbReference type="RefSeq" id="WP_139225111.1">
    <property type="nucleotide sequence ID" value="NZ_FOVF01000046.1"/>
</dbReference>
<evidence type="ECO:0000313" key="2">
    <source>
        <dbReference type="EMBL" id="SFN67479.1"/>
    </source>
</evidence>
<keyword evidence="1" id="KW-1133">Transmembrane helix</keyword>
<dbReference type="EMBL" id="FOVF01000046">
    <property type="protein sequence ID" value="SFN67479.1"/>
    <property type="molecule type" value="Genomic_DNA"/>
</dbReference>
<gene>
    <name evidence="2" type="ORF">SAMN05216289_1464</name>
</gene>
<evidence type="ECO:0008006" key="4">
    <source>
        <dbReference type="Google" id="ProtNLM"/>
    </source>
</evidence>
<organism evidence="2 3">
    <name type="scientific">Dokdonella immobilis</name>
    <dbReference type="NCBI Taxonomy" id="578942"/>
    <lineage>
        <taxon>Bacteria</taxon>
        <taxon>Pseudomonadati</taxon>
        <taxon>Pseudomonadota</taxon>
        <taxon>Gammaproteobacteria</taxon>
        <taxon>Lysobacterales</taxon>
        <taxon>Rhodanobacteraceae</taxon>
        <taxon>Dokdonella</taxon>
    </lineage>
</organism>
<proteinExistence type="predicted"/>
<feature type="transmembrane region" description="Helical" evidence="1">
    <location>
        <begin position="95"/>
        <end position="113"/>
    </location>
</feature>
<feature type="transmembrane region" description="Helical" evidence="1">
    <location>
        <begin position="21"/>
        <end position="39"/>
    </location>
</feature>
<name>A0A1I5AZ38_9GAMM</name>
<keyword evidence="1" id="KW-0812">Transmembrane</keyword>
<sequence length="246" mass="26638">MPADRPLQPEPPSITAVISQLRVLALALCYLALVAIAWITGNDLLSAICVVVLISAVLAPRLGPHARGLWILWLALVGGVVALTFAGHARTALDLVPLAVNLALAVLFGHTLLGGRTPLIARAIVAIEGREHLALPKVAGYARALTAAWTALFLIQALTFACVLCGWLPGADGKAASRGWALTWLHVGGFLLPAVFMLGEYGFRRWYLRHVPHMPARLFFARLVHNWPRLLHDRDIIPERGARHVG</sequence>
<accession>A0A1I5AZ38</accession>